<proteinExistence type="predicted"/>
<feature type="non-terminal residue" evidence="2">
    <location>
        <position position="1"/>
    </location>
</feature>
<feature type="compositionally biased region" description="Low complexity" evidence="1">
    <location>
        <begin position="182"/>
        <end position="198"/>
    </location>
</feature>
<comment type="caution">
    <text evidence="2">The sequence shown here is derived from an EMBL/GenBank/DDBJ whole genome shotgun (WGS) entry which is preliminary data.</text>
</comment>
<feature type="region of interest" description="Disordered" evidence="1">
    <location>
        <begin position="182"/>
        <end position="201"/>
    </location>
</feature>
<sequence>MATPEGFNLNLLPSADDFNDSTVYEAVLSVAQSEDMPSLKQQLANYRRKRTNAYNAIKDIRQRMAAADPADTNEEAETLLTQSLLWSDAKLAVKMLEDLEEHHEHYLVFGTQLTRPSRLVEPTAPVAEQEGESSPPKEQGPPPPPPQPPVGQPAGSLPPAVVSSAKSSQPFLTPLSTASYGNPAAAASAAPSRRPTSSQVSKVDLPELADKFSLQHHLSICEALMAEAELGAVVNKILTSLKPVADISSLASSTAEQQNYDWPAVRQVLLATFAKRESLLMQLREVVGGLKFSNIDKFYADARKIHAMVIRLFGADNYRASALISEVHRVARLQAYTPDWSLAVPFDGTETSLLGILNRLERQEVAARILTARGISASAELAVAALASQPDLWGDALRQKIPEMLDSFALRGRKRKFPLFRIVALPKDCDRKAVLTKLKEIGYGRKLLTVPVGPEQDCKLLPAERTEGQAVYDLRSLPVDSSGSAAPKALWLHCLLEAADGSRISVPALVDTGAGLNFLVAPRGYASSCQKRWITLSLSVHLKDGLTTPKAQHCFYVLHGPELSSRGDMPLLIAGRRLLSDLKVSVMANPSRVLLDGREVAFYPAPSAKSTQSHCLALVAHRERQGDAGIQESERRVLEPIEATSDDIVDIPFGEAPAVCTRLLDDLVARSWEPMRSCPGWEARLRALQVHQLRDNPAQSHVFELRCMSVAAGHCPVLPASSRRAATGAYSRLSPAEKAKFDQLVLGYEKRKWWVRCDETQLTDLAREEYVLDPSIVLMVPAGPRRKAGLVVDLRRANRRLKKGSSPSIDVSTCISTVRLHSSGCMLLLDAVQAFYRLRWVHMRALLLVRERLYLSDRCVFGISTGSGSLSHTLGALAEAFRLACRDDFHLLLNDFADDILCAGENAAKAVCWLIYVMARCGFTVGSSKFQPLATSRMKLLVLTVLSKLGLPAELFAWHPEVSLLGCTLSYDEVEAGTFLVVSCGRQERLDAARAQIEQLVAALDGDAQASRAITKAFIFSCGGNLAYDSGGVHAVERAIAAALRSCFARVFAADDWKRPCDLRQLPEAERAAVRGLAEWILELTSPELLSQPCSHRTPTRNDADPIELEVVSDASATGAGYVISVIGKDGARYVIANGAWRFTSAQRVYHSNRRELAVCCKAVHAAADLLSHFKSRSTGLPLIHLVVRSDNRPTVAWLQGEGTVSRSSLERRAVLRTLNALKDELDFLRSISGGGQECGIEIEHIAGTANSEADGLSRLFERLVPTGGSEVLPDTAEYPDVFDEPHSDRRGISWLMTEADERVCQQVDIFQALSYIHLDPTLDGLPGPADADAVDLAASPIDAGDNEPILTHLCNRNWDINGVISDFDFLRSVFHALRPKARQRQLFRALRPAEVLREESRECMMRALQQDLKPVVVKAAGPHVVSKEGIYCFRNGSPDGGYALLPILPRSDDRCLHFRRKLLLDAHRRSAHGGIGSTVSRISYAFHLPGLQRARRAWRQPPGLSDSRKEQLKWEPYHDVYIDFLHLGE</sequence>
<evidence type="ECO:0000313" key="2">
    <source>
        <dbReference type="EMBL" id="KAF4650384.1"/>
    </source>
</evidence>
<evidence type="ECO:0000313" key="3">
    <source>
        <dbReference type="Proteomes" id="UP000570595"/>
    </source>
</evidence>
<evidence type="ECO:0008006" key="4">
    <source>
        <dbReference type="Google" id="ProtNLM"/>
    </source>
</evidence>
<dbReference type="EMBL" id="JABAHT010001057">
    <property type="protein sequence ID" value="KAF4650384.1"/>
    <property type="molecule type" value="Genomic_DNA"/>
</dbReference>
<protein>
    <recommendedName>
        <fullName evidence="4">Reverse transcriptase domain-containing protein</fullName>
    </recommendedName>
</protein>
<evidence type="ECO:0000256" key="1">
    <source>
        <dbReference type="SAM" id="MobiDB-lite"/>
    </source>
</evidence>
<dbReference type="CDD" id="cd09275">
    <property type="entry name" value="RNase_HI_RT_DIRS1"/>
    <property type="match status" value="1"/>
</dbReference>
<feature type="region of interest" description="Disordered" evidence="1">
    <location>
        <begin position="122"/>
        <end position="168"/>
    </location>
</feature>
<dbReference type="SUPFAM" id="SSF56672">
    <property type="entry name" value="DNA/RNA polymerases"/>
    <property type="match status" value="1"/>
</dbReference>
<dbReference type="InterPro" id="IPR043502">
    <property type="entry name" value="DNA/RNA_pol_sf"/>
</dbReference>
<feature type="compositionally biased region" description="Pro residues" evidence="1">
    <location>
        <begin position="138"/>
        <end position="151"/>
    </location>
</feature>
<reference evidence="2 3" key="1">
    <citation type="submission" date="2020-04" db="EMBL/GenBank/DDBJ databases">
        <title>Perkinsus olseni comparative genomics.</title>
        <authorList>
            <person name="Bogema D.R."/>
        </authorList>
    </citation>
    <scope>NUCLEOTIDE SEQUENCE [LARGE SCALE GENOMIC DNA]</scope>
    <source>
        <strain evidence="2">ATCC PRA-179</strain>
    </source>
</reference>
<accession>A0A7J6KU50</accession>
<dbReference type="OrthoDB" id="7477527at2759"/>
<organism evidence="2 3">
    <name type="scientific">Perkinsus olseni</name>
    <name type="common">Perkinsus atlanticus</name>
    <dbReference type="NCBI Taxonomy" id="32597"/>
    <lineage>
        <taxon>Eukaryota</taxon>
        <taxon>Sar</taxon>
        <taxon>Alveolata</taxon>
        <taxon>Perkinsozoa</taxon>
        <taxon>Perkinsea</taxon>
        <taxon>Perkinsida</taxon>
        <taxon>Perkinsidae</taxon>
        <taxon>Perkinsus</taxon>
    </lineage>
</organism>
<gene>
    <name evidence="2" type="ORF">FOZ61_000358</name>
</gene>
<dbReference type="Proteomes" id="UP000570595">
    <property type="component" value="Unassembled WGS sequence"/>
</dbReference>
<name>A0A7J6KU50_PEROL</name>